<evidence type="ECO:0000313" key="5">
    <source>
        <dbReference type="Proteomes" id="UP001159428"/>
    </source>
</evidence>
<dbReference type="PANTHER" id="PTHR47080">
    <property type="entry name" value="CHROMOSOME 16 OPEN READING FRAME 96"/>
    <property type="match status" value="1"/>
</dbReference>
<dbReference type="SUPFAM" id="SSF57997">
    <property type="entry name" value="Tropomyosin"/>
    <property type="match status" value="1"/>
</dbReference>
<feature type="region of interest" description="Disordered" evidence="2">
    <location>
        <begin position="278"/>
        <end position="300"/>
    </location>
</feature>
<feature type="coiled-coil region" evidence="1">
    <location>
        <begin position="473"/>
        <end position="500"/>
    </location>
</feature>
<feature type="compositionally biased region" description="Polar residues" evidence="2">
    <location>
        <begin position="806"/>
        <end position="815"/>
    </location>
</feature>
<feature type="compositionally biased region" description="Basic and acidic residues" evidence="2">
    <location>
        <begin position="443"/>
        <end position="457"/>
    </location>
</feature>
<evidence type="ECO:0000256" key="1">
    <source>
        <dbReference type="SAM" id="Coils"/>
    </source>
</evidence>
<evidence type="ECO:0000256" key="2">
    <source>
        <dbReference type="SAM" id="MobiDB-lite"/>
    </source>
</evidence>
<gene>
    <name evidence="4" type="ORF">PMEA_00012711</name>
</gene>
<feature type="domain" description="DUF4795" evidence="3">
    <location>
        <begin position="468"/>
        <end position="669"/>
    </location>
</feature>
<dbReference type="AlphaFoldDB" id="A0AAU9WUM6"/>
<dbReference type="Pfam" id="PF16043">
    <property type="entry name" value="DUF4795"/>
    <property type="match status" value="1"/>
</dbReference>
<comment type="caution">
    <text evidence="4">The sequence shown here is derived from an EMBL/GenBank/DDBJ whole genome shotgun (WGS) entry which is preliminary data.</text>
</comment>
<name>A0AAU9WUM6_9CNID</name>
<dbReference type="PANTHER" id="PTHR47080:SF2">
    <property type="entry name" value="GLUTAMINE-RICH PROTEIN 2"/>
    <property type="match status" value="1"/>
</dbReference>
<dbReference type="EMBL" id="CALNXJ010000022">
    <property type="protein sequence ID" value="CAH3126744.1"/>
    <property type="molecule type" value="Genomic_DNA"/>
</dbReference>
<sequence length="826" mass="93354">MPSFIELERLLNFALSSPEVGTVNFNILRMFLQEILRHLGIENKAIDIDTLGEEHKSAIDFIKDGVLSFEVFQVEETPEMMVGPEAESTTLFQSNTEQEQESPPPSALDAEQREGEQLTSVETDPTEESKLDASITEGELSIAPPKSEDLPVKDQPPLTRSSVFSPGGSDSLNSLKRRVLELQGRVEFLESHPPPAVPDPVISVASLVRKESKTPAHDFVELVNIKRTLEASESSLEGLTEMVDALASDLNELKESLPKVHKTSSDLRSDMEELRKSLNAMKEDKAGKEEGEKEGEKEGDTISNMENTEQRMDGFESVLANLKEAVAEITENVKDHSQVTDPKGQEMLDAHEKQLQGLKVHIEKVEGKLDGVSSKLSGAEEAAADTLTKLEVCGEEINEIKTKQETLGEELKNHKSQIKDNEMQIHQLRNSMTLMKRENTERANVEAADKEKEHKSETSTYRRRAYSVDRQELSLIRTMISELQEEKEKLKQTDIRLNDELYRKQRHLDDLYNIVDELRDVKVDKELLNMGFELKADKKDVETKIGREDFEHCIGLVDQSLRDLLQRLEGHENALKLAIEAIHSDVGKKLDKEEVEPLKRYLESRMEFMKPKPVERPPPEELAAGIRKRFLVNHNCISCDRPVKYAREEPFPPLPTIRCMPGSKSTRPYTTFELEQIRQHMFPGGLSMTKERFELLEKQRSKLQKEMLRLSGVHDLQELAEATARACGGVHTLTYPQSQSVVRGLQLNKDDLDFLVPQKDFQPVDILGQDGHIYKGLLDSLPTTLPHIPQKSKPSGLKNAPRNVRRSTTPTSPSLQKPVKDQIESC</sequence>
<reference evidence="4 5" key="1">
    <citation type="submission" date="2022-05" db="EMBL/GenBank/DDBJ databases">
        <authorList>
            <consortium name="Genoscope - CEA"/>
            <person name="William W."/>
        </authorList>
    </citation>
    <scope>NUCLEOTIDE SEQUENCE [LARGE SCALE GENOMIC DNA]</scope>
</reference>
<dbReference type="Proteomes" id="UP001159428">
    <property type="component" value="Unassembled WGS sequence"/>
</dbReference>
<feature type="region of interest" description="Disordered" evidence="2">
    <location>
        <begin position="90"/>
        <end position="170"/>
    </location>
</feature>
<feature type="region of interest" description="Disordered" evidence="2">
    <location>
        <begin position="785"/>
        <end position="826"/>
    </location>
</feature>
<feature type="region of interest" description="Disordered" evidence="2">
    <location>
        <begin position="443"/>
        <end position="463"/>
    </location>
</feature>
<evidence type="ECO:0000313" key="4">
    <source>
        <dbReference type="EMBL" id="CAH3126744.1"/>
    </source>
</evidence>
<feature type="compositionally biased region" description="Polar residues" evidence="2">
    <location>
        <begin position="158"/>
        <end position="170"/>
    </location>
</feature>
<protein>
    <recommendedName>
        <fullName evidence="3">DUF4795 domain-containing protein</fullName>
    </recommendedName>
</protein>
<organism evidence="4 5">
    <name type="scientific">Pocillopora meandrina</name>
    <dbReference type="NCBI Taxonomy" id="46732"/>
    <lineage>
        <taxon>Eukaryota</taxon>
        <taxon>Metazoa</taxon>
        <taxon>Cnidaria</taxon>
        <taxon>Anthozoa</taxon>
        <taxon>Hexacorallia</taxon>
        <taxon>Scleractinia</taxon>
        <taxon>Astrocoeniina</taxon>
        <taxon>Pocilloporidae</taxon>
        <taxon>Pocillopora</taxon>
    </lineage>
</organism>
<accession>A0AAU9WUM6</accession>
<dbReference type="InterPro" id="IPR032013">
    <property type="entry name" value="DUF4795"/>
</dbReference>
<proteinExistence type="predicted"/>
<keyword evidence="5" id="KW-1185">Reference proteome</keyword>
<keyword evidence="1" id="KW-0175">Coiled coil</keyword>
<evidence type="ECO:0000259" key="3">
    <source>
        <dbReference type="Pfam" id="PF16043"/>
    </source>
</evidence>